<name>G0PAJ5_CAEBE</name>
<dbReference type="eggNOG" id="ENOG502TK5E">
    <property type="taxonomic scope" value="Eukaryota"/>
</dbReference>
<proteinExistence type="predicted"/>
<gene>
    <name evidence="1" type="ORF">CAEBREN_24677</name>
</gene>
<keyword evidence="2" id="KW-1185">Reference proteome</keyword>
<organism evidence="2">
    <name type="scientific">Caenorhabditis brenneri</name>
    <name type="common">Nematode worm</name>
    <dbReference type="NCBI Taxonomy" id="135651"/>
    <lineage>
        <taxon>Eukaryota</taxon>
        <taxon>Metazoa</taxon>
        <taxon>Ecdysozoa</taxon>
        <taxon>Nematoda</taxon>
        <taxon>Chromadorea</taxon>
        <taxon>Rhabditida</taxon>
        <taxon>Rhabditina</taxon>
        <taxon>Rhabditomorpha</taxon>
        <taxon>Rhabditoidea</taxon>
        <taxon>Rhabditidae</taxon>
        <taxon>Peloderinae</taxon>
        <taxon>Caenorhabditis</taxon>
    </lineage>
</organism>
<reference evidence="2" key="1">
    <citation type="submission" date="2011-07" db="EMBL/GenBank/DDBJ databases">
        <authorList>
            <consortium name="Caenorhabditis brenneri Sequencing and Analysis Consortium"/>
            <person name="Wilson R.K."/>
        </authorList>
    </citation>
    <scope>NUCLEOTIDE SEQUENCE [LARGE SCALE GENOMIC DNA]</scope>
    <source>
        <strain evidence="2">PB2801</strain>
    </source>
</reference>
<dbReference type="AlphaFoldDB" id="G0PAJ5"/>
<evidence type="ECO:0000313" key="1">
    <source>
        <dbReference type="EMBL" id="EGT49322.1"/>
    </source>
</evidence>
<dbReference type="InParanoid" id="G0PAJ5"/>
<dbReference type="EMBL" id="GL380180">
    <property type="protein sequence ID" value="EGT49322.1"/>
    <property type="molecule type" value="Genomic_DNA"/>
</dbReference>
<dbReference type="HOGENOM" id="CLU_2624192_0_0_1"/>
<evidence type="ECO:0000313" key="2">
    <source>
        <dbReference type="Proteomes" id="UP000008068"/>
    </source>
</evidence>
<dbReference type="Proteomes" id="UP000008068">
    <property type="component" value="Unassembled WGS sequence"/>
</dbReference>
<accession>G0PAJ5</accession>
<protein>
    <submittedName>
        <fullName evidence="1">Uncharacterized protein</fullName>
    </submittedName>
</protein>
<sequence length="78" mass="8842">MGGYDFITSVLNMPSSSPFHVEVHNVDYGNDRMETFAYLNFNITIHGFGNPAYGDGSYLIVDLDDKPTWTDFKEKPCK</sequence>